<keyword evidence="2" id="KW-0560">Oxidoreductase</keyword>
<dbReference type="AlphaFoldDB" id="A0A3S5DNQ8"/>
<evidence type="ECO:0000313" key="3">
    <source>
        <dbReference type="Proteomes" id="UP000270272"/>
    </source>
</evidence>
<evidence type="ECO:0000313" key="2">
    <source>
        <dbReference type="EMBL" id="VEB86873.1"/>
    </source>
</evidence>
<dbReference type="InterPro" id="IPR011041">
    <property type="entry name" value="Quinoprot_gluc/sorb_DH_b-prop"/>
</dbReference>
<dbReference type="EC" id="1.1.5.2" evidence="2"/>
<dbReference type="EMBL" id="LR134204">
    <property type="protein sequence ID" value="VEB86873.1"/>
    <property type="molecule type" value="Genomic_DNA"/>
</dbReference>
<feature type="signal peptide" evidence="1">
    <location>
        <begin position="1"/>
        <end position="25"/>
    </location>
</feature>
<reference evidence="2 3" key="1">
    <citation type="submission" date="2018-12" db="EMBL/GenBank/DDBJ databases">
        <authorList>
            <consortium name="Pathogen Informatics"/>
        </authorList>
    </citation>
    <scope>NUCLEOTIDE SEQUENCE [LARGE SCALE GENOMIC DNA]</scope>
    <source>
        <strain evidence="2 3">NCTC11075</strain>
    </source>
</reference>
<dbReference type="SUPFAM" id="SSF50952">
    <property type="entry name" value="Soluble quinoprotein glucose dehydrogenase"/>
    <property type="match status" value="1"/>
</dbReference>
<protein>
    <submittedName>
        <fullName evidence="2">Quinoprotein glucose dehydrogenase B</fullName>
        <ecNumber evidence="2">1.1.5.2</ecNumber>
    </submittedName>
</protein>
<keyword evidence="1" id="KW-0732">Signal</keyword>
<organism evidence="2 3">
    <name type="scientific">Citrobacter koseri</name>
    <name type="common">Citrobacter diversus</name>
    <dbReference type="NCBI Taxonomy" id="545"/>
    <lineage>
        <taxon>Bacteria</taxon>
        <taxon>Pseudomonadati</taxon>
        <taxon>Pseudomonadota</taxon>
        <taxon>Gammaproteobacteria</taxon>
        <taxon>Enterobacterales</taxon>
        <taxon>Enterobacteriaceae</taxon>
        <taxon>Citrobacter</taxon>
    </lineage>
</organism>
<feature type="chain" id="PRO_5018744449" evidence="1">
    <location>
        <begin position="26"/>
        <end position="93"/>
    </location>
</feature>
<gene>
    <name evidence="2" type="primary">gdhB</name>
    <name evidence="2" type="ORF">NCTC11075_01274</name>
</gene>
<dbReference type="Gene3D" id="2.120.10.30">
    <property type="entry name" value="TolB, C-terminal domain"/>
    <property type="match status" value="1"/>
</dbReference>
<dbReference type="GO" id="GO:0008876">
    <property type="term" value="F:quinoprotein glucose dehydrogenase activity"/>
    <property type="evidence" value="ECO:0007669"/>
    <property type="project" value="UniProtKB-EC"/>
</dbReference>
<proteinExistence type="predicted"/>
<dbReference type="InterPro" id="IPR011042">
    <property type="entry name" value="6-blade_b-propeller_TolB-like"/>
</dbReference>
<evidence type="ECO:0000256" key="1">
    <source>
        <dbReference type="SAM" id="SignalP"/>
    </source>
</evidence>
<sequence length="93" mass="10179">MMNNKIKRISQAVTLALAMSGVSYAATSSQAANSKQTEIQASEPFSAHVLISGLDAPWDMVWGPDDYLWVTERKAASIDRINPKTGEKKSPLR</sequence>
<name>A0A3S5DNQ8_CITKO</name>
<dbReference type="Proteomes" id="UP000270272">
    <property type="component" value="Chromosome"/>
</dbReference>
<accession>A0A3S5DNQ8</accession>